<sequence length="961" mass="108985">MVIGQSSKALDYLLWASICMESSVPLLSVRYLTWRATLYTAVCQCYYDCQAGIHGEAFARRALAKIDELRQLESMSSSQSQEESRIYYREATIKMAVMIFKRGVFESRRKNKAFFRPKIRVNLKEVQTLPWPRTVTERLLDEMFDSTASQFLAVLEALSDSNRRTLQTGPVVTDEVEVRDVVLELFIAGKELLIMSNNSEDGMFGFPKTSLLELIIKKKNIISLDAAVKFIKLAFTYEEWSLFDSSARQLIDFLQRQDDPELKKAEKDLTLLLAIEPLINIKRNKGVICPLENHKEGQSALYEKKIAFPDTSVRTYGYSEDIFHLAATLYSCVCTSPPNVQPDKEIIVDIIMFLWQKCKVGIQRINMSRNDYAKFTQKISTNKWVYLLWQINEIIHSYKMEDIDVVVVAEVTLRLSEILESLGNPRRKFKKSLEASLKKGTGEAFGALKGNQEILPILKKKPLEQLYLAYELLDKAIGGINFHCMLTTLPNGSSVIDHYYAKYTCDTDRDISKPVTPNNFIMDLHLELIQAQHRVAVVLLDQLQVLQTPVVSKNTSAKIPEKLKQSGSTDCFTELSVMNKIRKNKLSKAIYLMQKALLIFEKDATSTSSHNFLMEAYSLIEKVEVEQNNLYTYQKYVESSKRKKSRIPPPPIVLSRTYCSVTLKPAPFISDVKVSWYCILGCKAEGSYGKVRLNNNDLPNSGEAIPADGKSIFEVKGLETNEKYIFAIAAYSSNGKLVGDAIGEATKPILVYPPLSAVTARMFLTQVAYQIGNYELAKKVFSPVWDYFVASPPHNEQSVISLSNIMTITQRRLHSDILAETSSILLYLFLRNIFVTSDIKIKEENLFCDNIKGNEISPSQQIARLIECERVLVALELSSYLNDSSYTLQAVTQCYGLLAPIIYHNIVLVPVVQILIKCIVVLQGLPNIIHSKKHVATFESIQHMIACCIFYIAKVFISFFV</sequence>
<dbReference type="EMBL" id="JACASE010000002">
    <property type="protein sequence ID" value="KAF6494197.1"/>
    <property type="molecule type" value="Genomic_DNA"/>
</dbReference>
<dbReference type="InterPro" id="IPR027912">
    <property type="entry name" value="CFAP54"/>
</dbReference>
<keyword evidence="1" id="KW-0282">Flagellum</keyword>
<dbReference type="PANTHER" id="PTHR33487">
    <property type="entry name" value="CILIA- AND FLAGELLA-ASSOCIATED PROTEIN 54"/>
    <property type="match status" value="1"/>
</dbReference>
<evidence type="ECO:0000313" key="2">
    <source>
        <dbReference type="Proteomes" id="UP000593571"/>
    </source>
</evidence>
<dbReference type="Proteomes" id="UP000593571">
    <property type="component" value="Unassembled WGS sequence"/>
</dbReference>
<evidence type="ECO:0000313" key="1">
    <source>
        <dbReference type="EMBL" id="KAF6494197.1"/>
    </source>
</evidence>
<keyword evidence="1" id="KW-0966">Cell projection</keyword>
<proteinExistence type="predicted"/>
<accession>A0A7J8JBI3</accession>
<keyword evidence="2" id="KW-1185">Reference proteome</keyword>
<dbReference type="AlphaFoldDB" id="A0A7J8JBI3"/>
<gene>
    <name evidence="1" type="ORF">HJG63_002748</name>
</gene>
<dbReference type="GO" id="GO:0060271">
    <property type="term" value="P:cilium assembly"/>
    <property type="evidence" value="ECO:0007669"/>
    <property type="project" value="TreeGrafter"/>
</dbReference>
<comment type="caution">
    <text evidence="1">The sequence shown here is derived from an EMBL/GenBank/DDBJ whole genome shotgun (WGS) entry which is preliminary data.</text>
</comment>
<name>A0A7J8JBI3_ROUAE</name>
<protein>
    <submittedName>
        <fullName evidence="1">Cilia and flagella associated protein 54</fullName>
    </submittedName>
</protein>
<dbReference type="PANTHER" id="PTHR33487:SF1">
    <property type="entry name" value="CILIA- AND FLAGELLA-ASSOCIATED PROTEIN 54"/>
    <property type="match status" value="1"/>
</dbReference>
<keyword evidence="1" id="KW-0969">Cilium</keyword>
<reference evidence="1 2" key="1">
    <citation type="journal article" date="2020" name="Nature">
        <title>Six reference-quality genomes reveal evolution of bat adaptations.</title>
        <authorList>
            <person name="Jebb D."/>
            <person name="Huang Z."/>
            <person name="Pippel M."/>
            <person name="Hughes G.M."/>
            <person name="Lavrichenko K."/>
            <person name="Devanna P."/>
            <person name="Winkler S."/>
            <person name="Jermiin L.S."/>
            <person name="Skirmuntt E.C."/>
            <person name="Katzourakis A."/>
            <person name="Burkitt-Gray L."/>
            <person name="Ray D.A."/>
            <person name="Sullivan K.A.M."/>
            <person name="Roscito J.G."/>
            <person name="Kirilenko B.M."/>
            <person name="Davalos L.M."/>
            <person name="Corthals A.P."/>
            <person name="Power M.L."/>
            <person name="Jones G."/>
            <person name="Ransome R.D."/>
            <person name="Dechmann D.K.N."/>
            <person name="Locatelli A.G."/>
            <person name="Puechmaille S.J."/>
            <person name="Fedrigo O."/>
            <person name="Jarvis E.D."/>
            <person name="Hiller M."/>
            <person name="Vernes S.C."/>
            <person name="Myers E.W."/>
            <person name="Teeling E.C."/>
        </authorList>
    </citation>
    <scope>NUCLEOTIDE SEQUENCE [LARGE SCALE GENOMIC DNA]</scope>
    <source>
        <strain evidence="1">MRouAeg1</strain>
        <tissue evidence="1">Muscle</tissue>
    </source>
</reference>
<organism evidence="1 2">
    <name type="scientific">Rousettus aegyptiacus</name>
    <name type="common">Egyptian fruit bat</name>
    <name type="synonym">Pteropus aegyptiacus</name>
    <dbReference type="NCBI Taxonomy" id="9407"/>
    <lineage>
        <taxon>Eukaryota</taxon>
        <taxon>Metazoa</taxon>
        <taxon>Chordata</taxon>
        <taxon>Craniata</taxon>
        <taxon>Vertebrata</taxon>
        <taxon>Euteleostomi</taxon>
        <taxon>Mammalia</taxon>
        <taxon>Eutheria</taxon>
        <taxon>Laurasiatheria</taxon>
        <taxon>Chiroptera</taxon>
        <taxon>Yinpterochiroptera</taxon>
        <taxon>Pteropodoidea</taxon>
        <taxon>Pteropodidae</taxon>
        <taxon>Rousettinae</taxon>
        <taxon>Rousettus</taxon>
    </lineage>
</organism>
<dbReference type="Pfam" id="PF14858">
    <property type="entry name" value="CFAP54_N"/>
    <property type="match status" value="1"/>
</dbReference>